<keyword evidence="7" id="KW-0233">DNA recombination</keyword>
<evidence type="ECO:0000313" key="13">
    <source>
        <dbReference type="Proteomes" id="UP000284416"/>
    </source>
</evidence>
<dbReference type="EMBL" id="QWEG01000012">
    <property type="protein sequence ID" value="RHW36013.1"/>
    <property type="molecule type" value="Genomic_DNA"/>
</dbReference>
<feature type="domain" description="Tyr recombinase" evidence="10">
    <location>
        <begin position="182"/>
        <end position="363"/>
    </location>
</feature>
<protein>
    <submittedName>
        <fullName evidence="12">Tyrosine recombinase XerS</fullName>
    </submittedName>
</protein>
<evidence type="ECO:0000256" key="7">
    <source>
        <dbReference type="ARBA" id="ARBA00023172"/>
    </source>
</evidence>
<evidence type="ECO:0000256" key="3">
    <source>
        <dbReference type="ARBA" id="ARBA00022618"/>
    </source>
</evidence>
<evidence type="ECO:0000256" key="2">
    <source>
        <dbReference type="ARBA" id="ARBA00022490"/>
    </source>
</evidence>
<evidence type="ECO:0000256" key="1">
    <source>
        <dbReference type="ARBA" id="ARBA00004496"/>
    </source>
</evidence>
<dbReference type="AlphaFoldDB" id="A0A417YQE9"/>
<keyword evidence="6 9" id="KW-0238">DNA-binding</keyword>
<sequence>MALSKQHEYYEKRLERLLKEMPDYIVSYVDAKQDIRSPLTLFNYVRDYREFLNWLISEGIADVDHIKNVSTQTLENLSLEHARNYFKFIGRKKYKVSTNEDITKQIDPKTVNRHKSSLRSLFKYLTVEAELKNNEPYFHRNVMGKIEVTKVTETLNERSKKITGNIFVNDRDLDFIDYIKTEHIHSLSPKAKTYFVRDMERNISIASLFLGSGIRVNELSNLRLKDIDFTGQEISVIRKGNKKDTVSVTPSSLEDLKAYLEVRQERYKAGDGVNEFVFVKLYKGKAQPLTNRAITDIIYNLTKAFDKRMSPHKLRHTYATNLAEQTNGDLPLIMSQLGHSSPEVALLYINTSREKARLASELLDKRRERQDQ</sequence>
<evidence type="ECO:0000256" key="6">
    <source>
        <dbReference type="ARBA" id="ARBA00023125"/>
    </source>
</evidence>
<comment type="subcellular location">
    <subcellularLocation>
        <location evidence="1">Cytoplasm</location>
    </subcellularLocation>
</comment>
<reference evidence="12 13" key="1">
    <citation type="journal article" date="2017" name="Int. J. Syst. Evol. Microbiol.">
        <title>Bacillus notoginsengisoli sp. nov., a novel bacterium isolated from the rhizosphere of Panax notoginseng.</title>
        <authorList>
            <person name="Zhang M.Y."/>
            <person name="Cheng J."/>
            <person name="Cai Y."/>
            <person name="Zhang T.Y."/>
            <person name="Wu Y.Y."/>
            <person name="Manikprabhu D."/>
            <person name="Li W.J."/>
            <person name="Zhang Y.X."/>
        </authorList>
    </citation>
    <scope>NUCLEOTIDE SEQUENCE [LARGE SCALE GENOMIC DNA]</scope>
    <source>
        <strain evidence="12 13">JCM 30743</strain>
    </source>
</reference>
<keyword evidence="2" id="KW-0963">Cytoplasm</keyword>
<dbReference type="GO" id="GO:0051301">
    <property type="term" value="P:cell division"/>
    <property type="evidence" value="ECO:0007669"/>
    <property type="project" value="UniProtKB-KW"/>
</dbReference>
<organism evidence="12 13">
    <name type="scientific">Neobacillus notoginsengisoli</name>
    <dbReference type="NCBI Taxonomy" id="1578198"/>
    <lineage>
        <taxon>Bacteria</taxon>
        <taxon>Bacillati</taxon>
        <taxon>Bacillota</taxon>
        <taxon>Bacilli</taxon>
        <taxon>Bacillales</taxon>
        <taxon>Bacillaceae</taxon>
        <taxon>Neobacillus</taxon>
    </lineage>
</organism>
<dbReference type="SUPFAM" id="SSF56349">
    <property type="entry name" value="DNA breaking-rejoining enzymes"/>
    <property type="match status" value="1"/>
</dbReference>
<dbReference type="PANTHER" id="PTHR30349">
    <property type="entry name" value="PHAGE INTEGRASE-RELATED"/>
    <property type="match status" value="1"/>
</dbReference>
<evidence type="ECO:0000256" key="4">
    <source>
        <dbReference type="ARBA" id="ARBA00022829"/>
    </source>
</evidence>
<dbReference type="Pfam" id="PF00589">
    <property type="entry name" value="Phage_integrase"/>
    <property type="match status" value="1"/>
</dbReference>
<dbReference type="RefSeq" id="WP_118923064.1">
    <property type="nucleotide sequence ID" value="NZ_QWEG01000012.1"/>
</dbReference>
<dbReference type="Gene3D" id="1.10.443.10">
    <property type="entry name" value="Intergrase catalytic core"/>
    <property type="match status" value="1"/>
</dbReference>
<dbReference type="GO" id="GO:0015074">
    <property type="term" value="P:DNA integration"/>
    <property type="evidence" value="ECO:0007669"/>
    <property type="project" value="UniProtKB-KW"/>
</dbReference>
<dbReference type="OrthoDB" id="283809at2"/>
<keyword evidence="3" id="KW-0132">Cell division</keyword>
<keyword evidence="8" id="KW-0131">Cell cycle</keyword>
<accession>A0A417YQE9</accession>
<evidence type="ECO:0000256" key="9">
    <source>
        <dbReference type="PROSITE-ProRule" id="PRU01248"/>
    </source>
</evidence>
<dbReference type="InterPro" id="IPR044068">
    <property type="entry name" value="CB"/>
</dbReference>
<evidence type="ECO:0000313" key="12">
    <source>
        <dbReference type="EMBL" id="RHW36013.1"/>
    </source>
</evidence>
<dbReference type="GO" id="GO:0006310">
    <property type="term" value="P:DNA recombination"/>
    <property type="evidence" value="ECO:0007669"/>
    <property type="project" value="UniProtKB-KW"/>
</dbReference>
<feature type="domain" description="Core-binding (CB)" evidence="11">
    <location>
        <begin position="19"/>
        <end position="126"/>
    </location>
</feature>
<keyword evidence="5" id="KW-0229">DNA integration</keyword>
<dbReference type="Proteomes" id="UP000284416">
    <property type="component" value="Unassembled WGS sequence"/>
</dbReference>
<dbReference type="NCBIfam" id="NF003462">
    <property type="entry name" value="PRK05084.1"/>
    <property type="match status" value="1"/>
</dbReference>
<gene>
    <name evidence="12" type="primary">xerS</name>
    <name evidence="12" type="ORF">D1B31_18160</name>
</gene>
<dbReference type="GO" id="GO:0007059">
    <property type="term" value="P:chromosome segregation"/>
    <property type="evidence" value="ECO:0007669"/>
    <property type="project" value="UniProtKB-KW"/>
</dbReference>
<name>A0A417YQE9_9BACI</name>
<dbReference type="CDD" id="cd00397">
    <property type="entry name" value="DNA_BRE_C"/>
    <property type="match status" value="1"/>
</dbReference>
<evidence type="ECO:0000259" key="11">
    <source>
        <dbReference type="PROSITE" id="PS51900"/>
    </source>
</evidence>
<dbReference type="PROSITE" id="PS51900">
    <property type="entry name" value="CB"/>
    <property type="match status" value="1"/>
</dbReference>
<dbReference type="InterPro" id="IPR010998">
    <property type="entry name" value="Integrase_recombinase_N"/>
</dbReference>
<dbReference type="Gene3D" id="1.10.150.130">
    <property type="match status" value="1"/>
</dbReference>
<dbReference type="PROSITE" id="PS51898">
    <property type="entry name" value="TYR_RECOMBINASE"/>
    <property type="match status" value="1"/>
</dbReference>
<dbReference type="InterPro" id="IPR011010">
    <property type="entry name" value="DNA_brk_join_enz"/>
</dbReference>
<proteinExistence type="predicted"/>
<evidence type="ECO:0000259" key="10">
    <source>
        <dbReference type="PROSITE" id="PS51898"/>
    </source>
</evidence>
<dbReference type="InterPro" id="IPR002104">
    <property type="entry name" value="Integrase_catalytic"/>
</dbReference>
<dbReference type="PANTHER" id="PTHR30349:SF77">
    <property type="entry name" value="TYROSINE RECOMBINASE XERC"/>
    <property type="match status" value="1"/>
</dbReference>
<dbReference type="InterPro" id="IPR050090">
    <property type="entry name" value="Tyrosine_recombinase_XerCD"/>
</dbReference>
<evidence type="ECO:0000256" key="8">
    <source>
        <dbReference type="ARBA" id="ARBA00023306"/>
    </source>
</evidence>
<keyword evidence="4" id="KW-0159">Chromosome partition</keyword>
<dbReference type="GO" id="GO:0005737">
    <property type="term" value="C:cytoplasm"/>
    <property type="evidence" value="ECO:0007669"/>
    <property type="project" value="UniProtKB-SubCell"/>
</dbReference>
<keyword evidence="13" id="KW-1185">Reference proteome</keyword>
<evidence type="ECO:0000256" key="5">
    <source>
        <dbReference type="ARBA" id="ARBA00022908"/>
    </source>
</evidence>
<comment type="caution">
    <text evidence="12">The sequence shown here is derived from an EMBL/GenBank/DDBJ whole genome shotgun (WGS) entry which is preliminary data.</text>
</comment>
<dbReference type="InterPro" id="IPR013762">
    <property type="entry name" value="Integrase-like_cat_sf"/>
</dbReference>
<dbReference type="GO" id="GO:0003677">
    <property type="term" value="F:DNA binding"/>
    <property type="evidence" value="ECO:0007669"/>
    <property type="project" value="UniProtKB-UniRule"/>
</dbReference>